<dbReference type="InterPro" id="IPR027785">
    <property type="entry name" value="UvrD-like_helicase_C"/>
</dbReference>
<keyword evidence="1" id="KW-0547">Nucleotide-binding</keyword>
<organism evidence="4 5">
    <name type="scientific">Pendulispora brunnea</name>
    <dbReference type="NCBI Taxonomy" id="2905690"/>
    <lineage>
        <taxon>Bacteria</taxon>
        <taxon>Pseudomonadati</taxon>
        <taxon>Myxococcota</taxon>
        <taxon>Myxococcia</taxon>
        <taxon>Myxococcales</taxon>
        <taxon>Sorangiineae</taxon>
        <taxon>Pendulisporaceae</taxon>
        <taxon>Pendulispora</taxon>
    </lineage>
</organism>
<dbReference type="Proteomes" id="UP001379533">
    <property type="component" value="Chromosome"/>
</dbReference>
<dbReference type="SUPFAM" id="SSF52540">
    <property type="entry name" value="P-loop containing nucleoside triphosphate hydrolases"/>
    <property type="match status" value="2"/>
</dbReference>
<evidence type="ECO:0000256" key="1">
    <source>
        <dbReference type="ARBA" id="ARBA00022741"/>
    </source>
</evidence>
<accession>A0ABZ2KCH2</accession>
<sequence>MAKPVTMPLRARGAALTAYGDKRDGDEVTIEGDIDRVTFENAESGFRVIKLAREGAEPLTVVGVFPQVTAGTRVRVRGRFERDRKHGEQLRALSVTEMLPTTLVGVERYLGSGLIKGIGEGYAKKIVAQFGMDTLRVLDEEPERLAEVDGLGKKRSETVAKAWREQRAVRDVMVFLQAHGASGALAGRIYKRYGADAVRIVSTEPYRLAMDVWGIGFKTADRIAQELGVGSNSPARMQAGLLQTLNDALEAGHTCVSVDDAIGRAMQLLGFDPDDAALAEHVREALRALVRGHYAVAELADGEPLVFLTKIHAAEVRVAQRLLELTRASARELGGAAQAMTEFERTAGVELAPEQRDAVSRAAENPVLVVTGGPGVGKTTIVRAILSVLERERLEVRLCAPTGRAAKRLAESTGQRASTVHRLLEFEPKRGEFKRNRATPLECDVLVVDEASMIDLPMADAITQALSDGTRLILVGDVDQLPSVGPGAVLRDVIASGAVPCVRLTQIFRQAEQSLIVQSAHRINMGEPPVASNRPDADFFLVERDSAEAARDTIVKLLTQHIPRRFGMDPRHDVQVLTPMHRGAAGTIVLNEALQAALNPSGPQLTRGARTYRLHDKVMQLRNDYDREVYNGDVGIIIEVNAEQETLTVRYDDERKVVYEVGDLDELALAYAVSIHKSQGSEYPAVVLPFVTAHFVMLSRNLLYTAVTRGKRLVVLVHDPRALSLALAEDRRGERRTRLQARLRG</sequence>
<keyword evidence="2" id="KW-0067">ATP-binding</keyword>
<dbReference type="InterPro" id="IPR003593">
    <property type="entry name" value="AAA+_ATPase"/>
</dbReference>
<dbReference type="PANTHER" id="PTHR43788">
    <property type="entry name" value="DNA2/NAM7 HELICASE FAMILY MEMBER"/>
    <property type="match status" value="1"/>
</dbReference>
<dbReference type="HAMAP" id="MF_01488">
    <property type="entry name" value="RecD2"/>
    <property type="match status" value="1"/>
</dbReference>
<dbReference type="Gene3D" id="1.10.150.20">
    <property type="entry name" value="5' to 3' exonuclease, C-terminal subdomain"/>
    <property type="match status" value="1"/>
</dbReference>
<dbReference type="InterPro" id="IPR010994">
    <property type="entry name" value="RuvA_2-like"/>
</dbReference>
<evidence type="ECO:0000256" key="2">
    <source>
        <dbReference type="ARBA" id="ARBA00022840"/>
    </source>
</evidence>
<dbReference type="CDD" id="cd17933">
    <property type="entry name" value="DEXSc_RecD-like"/>
    <property type="match status" value="1"/>
</dbReference>
<reference evidence="4 5" key="1">
    <citation type="submission" date="2021-12" db="EMBL/GenBank/DDBJ databases">
        <title>Discovery of the Pendulisporaceae a myxobacterial family with distinct sporulation behavior and unique specialized metabolism.</title>
        <authorList>
            <person name="Garcia R."/>
            <person name="Popoff A."/>
            <person name="Bader C.D."/>
            <person name="Loehr J."/>
            <person name="Walesch S."/>
            <person name="Walt C."/>
            <person name="Boldt J."/>
            <person name="Bunk B."/>
            <person name="Haeckl F.J.F.P.J."/>
            <person name="Gunesch A.P."/>
            <person name="Birkelbach J."/>
            <person name="Nuebel U."/>
            <person name="Pietschmann T."/>
            <person name="Bach T."/>
            <person name="Mueller R."/>
        </authorList>
    </citation>
    <scope>NUCLEOTIDE SEQUENCE [LARGE SCALE GENOMIC DNA]</scope>
    <source>
        <strain evidence="4 5">MSr12523</strain>
    </source>
</reference>
<dbReference type="Pfam" id="PF13538">
    <property type="entry name" value="UvrD_C_2"/>
    <property type="match status" value="1"/>
</dbReference>
<keyword evidence="5" id="KW-1185">Reference proteome</keyword>
<dbReference type="Pfam" id="PF23139">
    <property type="entry name" value="OB_YrrC"/>
    <property type="match status" value="1"/>
</dbReference>
<protein>
    <submittedName>
        <fullName evidence="4">ATP-dependent RecD-like DNA helicase</fullName>
    </submittedName>
</protein>
<dbReference type="InterPro" id="IPR041451">
    <property type="entry name" value="RecD2_SH13"/>
</dbReference>
<name>A0ABZ2KCH2_9BACT</name>
<dbReference type="Gene3D" id="1.10.10.2220">
    <property type="match status" value="1"/>
</dbReference>
<dbReference type="Pfam" id="PF13245">
    <property type="entry name" value="AAA_19"/>
    <property type="match status" value="1"/>
</dbReference>
<proteinExistence type="inferred from homology"/>
<dbReference type="InterPro" id="IPR050534">
    <property type="entry name" value="Coronavir_polyprotein_1ab"/>
</dbReference>
<dbReference type="RefSeq" id="WP_394845643.1">
    <property type="nucleotide sequence ID" value="NZ_CP089982.1"/>
</dbReference>
<dbReference type="SUPFAM" id="SSF47781">
    <property type="entry name" value="RuvA domain 2-like"/>
    <property type="match status" value="1"/>
</dbReference>
<dbReference type="Gene3D" id="2.30.30.940">
    <property type="match status" value="1"/>
</dbReference>
<dbReference type="CDD" id="cd18809">
    <property type="entry name" value="SF1_C_RecD"/>
    <property type="match status" value="1"/>
</dbReference>
<dbReference type="InterPro" id="IPR027417">
    <property type="entry name" value="P-loop_NTPase"/>
</dbReference>
<dbReference type="Pfam" id="PF18335">
    <property type="entry name" value="SH3_13"/>
    <property type="match status" value="1"/>
</dbReference>
<evidence type="ECO:0000259" key="3">
    <source>
        <dbReference type="SMART" id="SM00382"/>
    </source>
</evidence>
<dbReference type="InterPro" id="IPR029493">
    <property type="entry name" value="RecD2-like_HHH"/>
</dbReference>
<dbReference type="InterPro" id="IPR055446">
    <property type="entry name" value="RecD2_N_OB"/>
</dbReference>
<dbReference type="EMBL" id="CP089982">
    <property type="protein sequence ID" value="WXA95033.1"/>
    <property type="molecule type" value="Genomic_DNA"/>
</dbReference>
<dbReference type="PANTHER" id="PTHR43788:SF6">
    <property type="entry name" value="DNA HELICASE B"/>
    <property type="match status" value="1"/>
</dbReference>
<feature type="domain" description="AAA+ ATPase" evidence="3">
    <location>
        <begin position="364"/>
        <end position="512"/>
    </location>
</feature>
<dbReference type="SMART" id="SM00382">
    <property type="entry name" value="AAA"/>
    <property type="match status" value="1"/>
</dbReference>
<evidence type="ECO:0000313" key="4">
    <source>
        <dbReference type="EMBL" id="WXA95033.1"/>
    </source>
</evidence>
<gene>
    <name evidence="4" type="ORF">LZC95_52510</name>
</gene>
<evidence type="ECO:0000313" key="5">
    <source>
        <dbReference type="Proteomes" id="UP001379533"/>
    </source>
</evidence>
<dbReference type="InterPro" id="IPR006345">
    <property type="entry name" value="RecD2"/>
</dbReference>
<dbReference type="NCBIfam" id="TIGR01448">
    <property type="entry name" value="recD_rel"/>
    <property type="match status" value="1"/>
</dbReference>
<dbReference type="Pfam" id="PF14490">
    <property type="entry name" value="HHH_RecD2"/>
    <property type="match status" value="1"/>
</dbReference>
<dbReference type="Gene3D" id="3.40.50.300">
    <property type="entry name" value="P-loop containing nucleotide triphosphate hydrolases"/>
    <property type="match status" value="2"/>
</dbReference>